<protein>
    <recommendedName>
        <fullName evidence="1">MADF domain-containing protein</fullName>
    </recommendedName>
</protein>
<reference evidence="2 3" key="1">
    <citation type="submission" date="2024-06" db="EMBL/GenBank/DDBJ databases">
        <title>A chromosome-level genome assembly of beet webworm, Loxostege sticticalis.</title>
        <authorList>
            <person name="Zhang Y."/>
        </authorList>
    </citation>
    <scope>NUCLEOTIDE SEQUENCE [LARGE SCALE GENOMIC DNA]</scope>
    <source>
        <strain evidence="2">AQ026</strain>
        <tissue evidence="2">Whole body</tissue>
    </source>
</reference>
<evidence type="ECO:0000313" key="3">
    <source>
        <dbReference type="Proteomes" id="UP001549920"/>
    </source>
</evidence>
<gene>
    <name evidence="2" type="ORF">ABMA27_003412</name>
</gene>
<comment type="caution">
    <text evidence="2">The sequence shown here is derived from an EMBL/GenBank/DDBJ whole genome shotgun (WGS) entry which is preliminary data.</text>
</comment>
<evidence type="ECO:0000313" key="2">
    <source>
        <dbReference type="EMBL" id="KAL0879697.1"/>
    </source>
</evidence>
<dbReference type="EMBL" id="JBEUOH010000014">
    <property type="protein sequence ID" value="KAL0879697.1"/>
    <property type="molecule type" value="Genomic_DNA"/>
</dbReference>
<evidence type="ECO:0000259" key="1">
    <source>
        <dbReference type="PROSITE" id="PS51029"/>
    </source>
</evidence>
<dbReference type="SMART" id="SM00595">
    <property type="entry name" value="MADF"/>
    <property type="match status" value="1"/>
</dbReference>
<proteinExistence type="predicted"/>
<dbReference type="Pfam" id="PF10545">
    <property type="entry name" value="MADF_DNA_bdg"/>
    <property type="match status" value="1"/>
</dbReference>
<keyword evidence="3" id="KW-1185">Reference proteome</keyword>
<feature type="domain" description="MADF" evidence="1">
    <location>
        <begin position="17"/>
        <end position="112"/>
    </location>
</feature>
<name>A0ABR3HT06_LOXSC</name>
<dbReference type="InterPro" id="IPR006578">
    <property type="entry name" value="MADF-dom"/>
</dbReference>
<accession>A0ABR3HT06</accession>
<dbReference type="Proteomes" id="UP001549920">
    <property type="component" value="Unassembled WGS sequence"/>
</dbReference>
<organism evidence="2 3">
    <name type="scientific">Loxostege sticticalis</name>
    <name type="common">Beet webworm moth</name>
    <dbReference type="NCBI Taxonomy" id="481309"/>
    <lineage>
        <taxon>Eukaryota</taxon>
        <taxon>Metazoa</taxon>
        <taxon>Ecdysozoa</taxon>
        <taxon>Arthropoda</taxon>
        <taxon>Hexapoda</taxon>
        <taxon>Insecta</taxon>
        <taxon>Pterygota</taxon>
        <taxon>Neoptera</taxon>
        <taxon>Endopterygota</taxon>
        <taxon>Lepidoptera</taxon>
        <taxon>Glossata</taxon>
        <taxon>Ditrysia</taxon>
        <taxon>Pyraloidea</taxon>
        <taxon>Crambidae</taxon>
        <taxon>Pyraustinae</taxon>
        <taxon>Loxostege</taxon>
    </lineage>
</organism>
<sequence>MPRTRPACYWTRRLELDLVEFIREREFVWKPVANTNHHIQQKYKAFAEFAAKLGRGFTARSVRDRWVNIRSTFNHNLRRVEKSKETAQTQNQVYVPCWPLWKPLQFLREVSRSDDVRYEGYQSGQLEYTINQQVEVKQEAQSDFDDNGLLRIRQRGQRTDRPRRKVTYSRVQTSQCKKVIDNLINAMEPLVNREKNRESYGFFGKHVAERLNTMRENDAECAARDIMKLLEVWQLAT</sequence>
<dbReference type="PANTHER" id="PTHR21505:SF12">
    <property type="entry name" value="MADF DOMAIN-CONTAINING PROTEIN-RELATED"/>
    <property type="match status" value="1"/>
</dbReference>
<dbReference type="PROSITE" id="PS51029">
    <property type="entry name" value="MADF"/>
    <property type="match status" value="1"/>
</dbReference>
<dbReference type="PANTHER" id="PTHR21505">
    <property type="entry name" value="MADF DOMAIN-CONTAINING PROTEIN-RELATED"/>
    <property type="match status" value="1"/>
</dbReference>